<evidence type="ECO:0000313" key="2">
    <source>
        <dbReference type="EMBL" id="MED6179326.1"/>
    </source>
</evidence>
<evidence type="ECO:0000313" key="3">
    <source>
        <dbReference type="Proteomes" id="UP001341840"/>
    </source>
</evidence>
<dbReference type="Proteomes" id="UP001341840">
    <property type="component" value="Unassembled WGS sequence"/>
</dbReference>
<feature type="chain" id="PRO_5045726497" evidence="1">
    <location>
        <begin position="21"/>
        <end position="62"/>
    </location>
</feature>
<feature type="non-terminal residue" evidence="2">
    <location>
        <position position="62"/>
    </location>
</feature>
<reference evidence="2 3" key="1">
    <citation type="journal article" date="2023" name="Plants (Basel)">
        <title>Bridging the Gap: Combining Genomics and Transcriptomics Approaches to Understand Stylosanthes scabra, an Orphan Legume from the Brazilian Caatinga.</title>
        <authorList>
            <person name="Ferreira-Neto J.R.C."/>
            <person name="da Silva M.D."/>
            <person name="Binneck E."/>
            <person name="de Melo N.F."/>
            <person name="da Silva R.H."/>
            <person name="de Melo A.L.T.M."/>
            <person name="Pandolfi V."/>
            <person name="Bustamante F.O."/>
            <person name="Brasileiro-Vidal A.C."/>
            <person name="Benko-Iseppon A.M."/>
        </authorList>
    </citation>
    <scope>NUCLEOTIDE SEQUENCE [LARGE SCALE GENOMIC DNA]</scope>
    <source>
        <tissue evidence="2">Leaves</tissue>
    </source>
</reference>
<keyword evidence="1" id="KW-0732">Signal</keyword>
<proteinExistence type="predicted"/>
<accession>A0ABU6W0A0</accession>
<sequence>SLTKLLTSAVIITWLHRTWMTTMNKMRKQKTKRRVNLMKMSLAQRMKTTMKLTYTRRVVTTT</sequence>
<feature type="signal peptide" evidence="1">
    <location>
        <begin position="1"/>
        <end position="20"/>
    </location>
</feature>
<protein>
    <submittedName>
        <fullName evidence="2">Uncharacterized protein</fullName>
    </submittedName>
</protein>
<organism evidence="2 3">
    <name type="scientific">Stylosanthes scabra</name>
    <dbReference type="NCBI Taxonomy" id="79078"/>
    <lineage>
        <taxon>Eukaryota</taxon>
        <taxon>Viridiplantae</taxon>
        <taxon>Streptophyta</taxon>
        <taxon>Embryophyta</taxon>
        <taxon>Tracheophyta</taxon>
        <taxon>Spermatophyta</taxon>
        <taxon>Magnoliopsida</taxon>
        <taxon>eudicotyledons</taxon>
        <taxon>Gunneridae</taxon>
        <taxon>Pentapetalae</taxon>
        <taxon>rosids</taxon>
        <taxon>fabids</taxon>
        <taxon>Fabales</taxon>
        <taxon>Fabaceae</taxon>
        <taxon>Papilionoideae</taxon>
        <taxon>50 kb inversion clade</taxon>
        <taxon>dalbergioids sensu lato</taxon>
        <taxon>Dalbergieae</taxon>
        <taxon>Pterocarpus clade</taxon>
        <taxon>Stylosanthes</taxon>
    </lineage>
</organism>
<feature type="non-terminal residue" evidence="2">
    <location>
        <position position="1"/>
    </location>
</feature>
<comment type="caution">
    <text evidence="2">The sequence shown here is derived from an EMBL/GenBank/DDBJ whole genome shotgun (WGS) entry which is preliminary data.</text>
</comment>
<dbReference type="EMBL" id="JASCZI010168215">
    <property type="protein sequence ID" value="MED6179326.1"/>
    <property type="molecule type" value="Genomic_DNA"/>
</dbReference>
<gene>
    <name evidence="2" type="ORF">PIB30_116115</name>
</gene>
<name>A0ABU6W0A0_9FABA</name>
<keyword evidence="3" id="KW-1185">Reference proteome</keyword>
<evidence type="ECO:0000256" key="1">
    <source>
        <dbReference type="SAM" id="SignalP"/>
    </source>
</evidence>